<dbReference type="KEGG" id="vg:24725328"/>
<evidence type="ECO:0000313" key="1">
    <source>
        <dbReference type="EMBL" id="AIF71754.1"/>
    </source>
</evidence>
<dbReference type="EMBL" id="KM044272">
    <property type="protein sequence ID" value="AIF71754.1"/>
    <property type="molecule type" value="Genomic_DNA"/>
</dbReference>
<reference evidence="1 2" key="1">
    <citation type="journal article" date="2014" name="PLoS ONE">
        <title>Genomic, Proteomic, Morphological, and Phylogenetic Analyses of vB_EcoP_SU10, a Podoviridae Phage with C3 Morphology.</title>
        <authorList>
            <person name="Mirzaei M.K."/>
            <person name="Eriksson H."/>
            <person name="Kasuga K."/>
            <person name="Haggard-Ljungquist E."/>
            <person name="Nilsson A.S."/>
        </authorList>
    </citation>
    <scope>NUCLEOTIDE SEQUENCE [LARGE SCALE GENOMIC DNA]</scope>
</reference>
<dbReference type="Proteomes" id="UP000031602">
    <property type="component" value="Segment"/>
</dbReference>
<evidence type="ECO:0000313" key="2">
    <source>
        <dbReference type="Proteomes" id="UP000031602"/>
    </source>
</evidence>
<organism evidence="1 2">
    <name type="scientific">Escherichia phage vB_EcoP_SU10</name>
    <dbReference type="NCBI Taxonomy" id="1519788"/>
    <lineage>
        <taxon>Viruses</taxon>
        <taxon>Duplodnaviria</taxon>
        <taxon>Heunggongvirae</taxon>
        <taxon>Uroviricota</taxon>
        <taxon>Caudoviricetes</taxon>
        <taxon>Mktvariviridae</taxon>
        <taxon>Gordonclarkvirinae</taxon>
        <taxon>Kuravirus</taxon>
        <taxon>Kuravirus CHD5UKE1</taxon>
        <taxon>Kuravirus SU10</taxon>
    </lineage>
</organism>
<dbReference type="RefSeq" id="YP_009152852.1">
    <property type="nucleotide sequence ID" value="NC_027395.1"/>
</dbReference>
<proteinExistence type="predicted"/>
<keyword evidence="2" id="KW-1185">Reference proteome</keyword>
<protein>
    <submittedName>
        <fullName evidence="1">Uncharacterized protein</fullName>
    </submittedName>
</protein>
<sequence>MWKIKLIIKQFKCDHEYYRIRKAYGDERVHTLYKSTWRCSKCGKLKHSTWMDRP</sequence>
<dbReference type="GeneID" id="24725328"/>
<accession>A0A0B4N225</accession>
<dbReference type="OrthoDB" id="26595at10239"/>
<gene>
    <name evidence="1" type="ORF">SU10_01</name>
</gene>
<name>A0A0B4N225_9CAUD</name>